<protein>
    <recommendedName>
        <fullName evidence="4">PH domain-containing protein</fullName>
    </recommendedName>
</protein>
<feature type="transmembrane region" description="Helical" evidence="1">
    <location>
        <begin position="203"/>
        <end position="222"/>
    </location>
</feature>
<proteinExistence type="predicted"/>
<feature type="transmembrane region" description="Helical" evidence="1">
    <location>
        <begin position="20"/>
        <end position="40"/>
    </location>
</feature>
<feature type="transmembrane region" description="Helical" evidence="1">
    <location>
        <begin position="79"/>
        <end position="101"/>
    </location>
</feature>
<dbReference type="RefSeq" id="WP_227229933.1">
    <property type="nucleotide sequence ID" value="NZ_JAJCVJ010000002.1"/>
</dbReference>
<keyword evidence="3" id="KW-1185">Reference proteome</keyword>
<evidence type="ECO:0000313" key="2">
    <source>
        <dbReference type="EMBL" id="MFC5367688.1"/>
    </source>
</evidence>
<gene>
    <name evidence="2" type="ORF">ACFPJ5_12160</name>
</gene>
<dbReference type="Proteomes" id="UP001596201">
    <property type="component" value="Unassembled WGS sequence"/>
</dbReference>
<name>A0ABD5RCI0_9EURY</name>
<feature type="transmembrane region" description="Helical" evidence="1">
    <location>
        <begin position="46"/>
        <end position="67"/>
    </location>
</feature>
<dbReference type="EMBL" id="JBHSKX010000002">
    <property type="protein sequence ID" value="MFC5367688.1"/>
    <property type="molecule type" value="Genomic_DNA"/>
</dbReference>
<evidence type="ECO:0000313" key="3">
    <source>
        <dbReference type="Proteomes" id="UP001596201"/>
    </source>
</evidence>
<accession>A0ABD5RCI0</accession>
<feature type="transmembrane region" description="Helical" evidence="1">
    <location>
        <begin position="121"/>
        <end position="144"/>
    </location>
</feature>
<reference evidence="2 3" key="1">
    <citation type="journal article" date="2019" name="Int. J. Syst. Evol. Microbiol.">
        <title>The Global Catalogue of Microorganisms (GCM) 10K type strain sequencing project: providing services to taxonomists for standard genome sequencing and annotation.</title>
        <authorList>
            <consortium name="The Broad Institute Genomics Platform"/>
            <consortium name="The Broad Institute Genome Sequencing Center for Infectious Disease"/>
            <person name="Wu L."/>
            <person name="Ma J."/>
        </authorList>
    </citation>
    <scope>NUCLEOTIDE SEQUENCE [LARGE SCALE GENOMIC DNA]</scope>
    <source>
        <strain evidence="2 3">CGMCC 1.12237</strain>
    </source>
</reference>
<dbReference type="AlphaFoldDB" id="A0ABD5RCI0"/>
<evidence type="ECO:0008006" key="4">
    <source>
        <dbReference type="Google" id="ProtNLM"/>
    </source>
</evidence>
<comment type="caution">
    <text evidence="2">The sequence shown here is derived from an EMBL/GenBank/DDBJ whole genome shotgun (WGS) entry which is preliminary data.</text>
</comment>
<keyword evidence="1" id="KW-0472">Membrane</keyword>
<feature type="transmembrane region" description="Helical" evidence="1">
    <location>
        <begin position="178"/>
        <end position="197"/>
    </location>
</feature>
<keyword evidence="1" id="KW-1133">Transmembrane helix</keyword>
<keyword evidence="1" id="KW-0812">Transmembrane</keyword>
<organism evidence="2 3">
    <name type="scientific">Salinirubrum litoreum</name>
    <dbReference type="NCBI Taxonomy" id="1126234"/>
    <lineage>
        <taxon>Archaea</taxon>
        <taxon>Methanobacteriati</taxon>
        <taxon>Methanobacteriota</taxon>
        <taxon>Stenosarchaea group</taxon>
        <taxon>Halobacteria</taxon>
        <taxon>Halobacteriales</taxon>
        <taxon>Haloferacaceae</taxon>
        <taxon>Salinirubrum</taxon>
    </lineage>
</organism>
<sequence>MQNPAAAGPLQTPERLETRLAVVAGLYVAALVSPALTLAVAESLRLASELLALGLLGVVGILVTVVVTRLVTRRGELVAWLHSTWVGVLVPTVGILPLLGYAGDAFLSLAFFVSGLQAETAATLVGAVGFGFGLVACLLGSLLVTMGRNRLVAATVDTDEAGDVAAEWTAGWPRRARLGLLLVVFAVATPVVGLAVWRFGWQALMPLPALGVTTILVASTLAGERTYRVTPAGLEQRRETRFTVARRLTPWSDFEGFTLTDDTLVVHRRSLHLDVRSSRWDISIADSNVVAALDAHLDRRKS</sequence>
<evidence type="ECO:0000256" key="1">
    <source>
        <dbReference type="SAM" id="Phobius"/>
    </source>
</evidence>